<evidence type="ECO:0000256" key="2">
    <source>
        <dbReference type="ARBA" id="ARBA00023043"/>
    </source>
</evidence>
<reference evidence="7 8" key="1">
    <citation type="journal article" date="2016" name="PLoS Pathog.">
        <title>Biosynthesis of antibiotic leucinostatins in bio-control fungus Purpureocillium lilacinum and their inhibition on phytophthora revealed by genome mining.</title>
        <authorList>
            <person name="Wang G."/>
            <person name="Liu Z."/>
            <person name="Lin R."/>
            <person name="Li E."/>
            <person name="Mao Z."/>
            <person name="Ling J."/>
            <person name="Yang Y."/>
            <person name="Yin W.B."/>
            <person name="Xie B."/>
        </authorList>
    </citation>
    <scope>NUCLEOTIDE SEQUENCE [LARGE SCALE GENOMIC DNA]</scope>
    <source>
        <strain evidence="7">170</strain>
    </source>
</reference>
<evidence type="ECO:0000313" key="7">
    <source>
        <dbReference type="EMBL" id="OAQ65138.1"/>
    </source>
</evidence>
<dbReference type="Pfam" id="PF24883">
    <property type="entry name" value="NPHP3_N"/>
    <property type="match status" value="1"/>
</dbReference>
<dbReference type="PROSITE" id="PS50088">
    <property type="entry name" value="ANK_REPEAT"/>
    <property type="match status" value="12"/>
</dbReference>
<feature type="repeat" description="ANK" evidence="3">
    <location>
        <begin position="1067"/>
        <end position="1099"/>
    </location>
</feature>
<dbReference type="InterPro" id="IPR036770">
    <property type="entry name" value="Ankyrin_rpt-contain_sf"/>
</dbReference>
<feature type="repeat" description="ANK" evidence="3">
    <location>
        <begin position="1862"/>
        <end position="1894"/>
    </location>
</feature>
<feature type="repeat" description="ANK" evidence="3">
    <location>
        <begin position="1366"/>
        <end position="1398"/>
    </location>
</feature>
<dbReference type="EMBL" id="LSBJ02000005">
    <property type="protein sequence ID" value="OAQ65138.1"/>
    <property type="molecule type" value="Genomic_DNA"/>
</dbReference>
<dbReference type="InterPro" id="IPR002110">
    <property type="entry name" value="Ankyrin_rpt"/>
</dbReference>
<comment type="caution">
    <text evidence="7">The sequence shown here is derived from an EMBL/GenBank/DDBJ whole genome shotgun (WGS) entry which is preliminary data.</text>
</comment>
<protein>
    <submittedName>
        <fullName evidence="7">Multiple ankyrin repeats single kh domain-containing protein</fullName>
    </submittedName>
</protein>
<dbReference type="GeneID" id="28849349"/>
<feature type="domain" description="Nephrocystin 3-like N-terminal" evidence="6">
    <location>
        <begin position="279"/>
        <end position="445"/>
    </location>
</feature>
<dbReference type="Proteomes" id="UP000078397">
    <property type="component" value="Unassembled WGS sequence"/>
</dbReference>
<dbReference type="SUPFAM" id="SSF52540">
    <property type="entry name" value="P-loop containing nucleoside triphosphate hydrolases"/>
    <property type="match status" value="1"/>
</dbReference>
<dbReference type="InterPro" id="IPR054471">
    <property type="entry name" value="GPIID_WHD"/>
</dbReference>
<feature type="repeat" description="ANK" evidence="3">
    <location>
        <begin position="1829"/>
        <end position="1861"/>
    </location>
</feature>
<keyword evidence="1" id="KW-0677">Repeat</keyword>
<dbReference type="RefSeq" id="XP_018142452.1">
    <property type="nucleotide sequence ID" value="XM_018285355.1"/>
</dbReference>
<evidence type="ECO:0000259" key="6">
    <source>
        <dbReference type="Pfam" id="PF24883"/>
    </source>
</evidence>
<keyword evidence="8" id="KW-1185">Reference proteome</keyword>
<dbReference type="OrthoDB" id="4572670at2759"/>
<dbReference type="KEGG" id="pchm:VFPPC_06305"/>
<sequence>MAVSDTGVADMASLQTHAEAFFESLSPQEKEQYEASKIAGALLNEVAEFDAEHSKTSGLRSWSQKLVPFIAAVEQYGKCLDVFANSSDLLCPIWGGLRVVLHLAKEFSEYFTKITAMLESIGVILSNIPRYSRLYPNNETLRDYMISIYQVILDFCLKARHVFRIGKARSCAVKSFKAAVSVSAAIRLAWKPFDSQFGEVKERLEKLVAAVSVEADLAERELVRGNQQKNQSRWDAVIATNEKLNVVLDNDSIQQVNRLLAPVNVATSHKAISSLRYADTGTWFLDADIFRTWLNQQNSFLWLHAIPGAGKTVLVSTVINYLQANVQNQHTGLAYFYCDYKETQKQDISRILATVIAELAKQSEQVFQNVQAFIQENYQDLSAVTADFDLLLSNFQDFVGDSFQTIILVIDGLDEVSSSEWACITHALLTLRHKCQMLKIMVSSRNELPIARAFEDLPSYHIMEADVAADIKSYIVGEVTESVKRRKLKLREPGLQNLIQDTLSRDANGMFQWVTCQINALCKLRNDKAIRAALMNLPRTLQATYFRILDRIEQDFPDDVHIVRRILCWLVRGVRTMTLSELAEAISIDVDGEETSMDFDAVDNDPQDILEVLSGLVTVSADAYITLSHLSVKEFLVSDNVKQNKPKFWVGHADVESELASVCLKYLCYEDFASASQDEDEPEFGEGKEDTDGSTTYAFLSYSAYSWAIHAARSEQMGNEPSNNGVVDLTMQFFHLEANYGSWLTTCRRHKLHGRLVRKKPWPLLLAASFGLTASAKLLLEDDAESGMEDGIWCCLRAAASAGHASIVALLLDHSGSDAQKLAEFEENEGGLPLIKLTEALYLAAARGHDSVVSTLLDYGANINAIAGKEGTALQVAALEGRYGTVKLLLDRGASHGIRSKRYGTPLAAAAEKGHERTVAVLMTHGADPNGRGGWYSLPLVSAIVGKNAGVMTCLVKNGANVNARGGRLGCPLMAAASLAMDDIVKELVNQGAHVNDDDDRSSDALYSAALAGHSSTSKTLLDLGADVNALGGKHQNALGAASWEGHADVVRILLDAGADVDFCDAEKGNALQLAAARGHLNITQMLVKAGMDPLANTSNKGASLCSAATSGHLAVVEYLWGLDLDLDSQGEDTRTLVAAAFGNHEEIVRFVAGRMPDTLDWYIPSEHEGRKTPEACTALEAAASKGYLGVVNILLDAGDKSFNNTYDEWYGTALIASIDTDHRSIDVVRRLLNAGADPNQAAEFGSPCFGLPLARAAFRNDKQVVELLLERGAELNKTFENSATAIQMSAMHADAEVLELLIGRGADINLVPSAQDLYDTISDKDGLKDGPVSALQTAIWHGHEHVTQKLLDLGAETSVTVEDPVFQSALQVAAYRGHLSIMKMLLKKGVDVNEKGGYLGTALQAAASQDHEPAIRLLLEAGADATEHGCGWYCTPLLAISGGSLIPKQVRVMDLLFDYGLDVNMRLKPEHTGLVYLLHHAVFQQSDDQDFKFAEYLLDKGADVNACGGKGGTALQIASLQGHDDTVRFLLSRGADPNLTGGKYHTPLQAAYRRGYYVVLNVLYAHGALNTIMGGHGGSPMGAGIGCYDEDDKDDDGDARFMGCCQTLIHQLLVYRNFDVNSQYGCWGNALQNYIMVERDDVDLEYFLDAGADVNRLGGVMGTALCAAAYTGNMVALNRLIEKGAEVGIGNQTYPNPAFGAIKAGQQKALDILLARGADVKSVAGPYGYALQLAAAEAGGNLGIVRAVLRSGAPVNAPSAGRYGSALCAAAARGDELAVRFLINRGADVLTQGGIYGNALQAACLRPGTNIAELLLRKGARVNERGGRFGSPLQAAAAAGNTLNVLLLLRHGADINFQGGKYGTALQAACVSGKLMLVKLLVERGARLDLSGGHYGTPLLAATILDHEDITRYLLQERDDWGPLERKGTLALSDYDAAVELLEKTRAELKDPPEADESDDEVADSEQDFLPMNVEAIPGSGEPKLSKWAAVRGMSLHSIRQQLVRVESMEIEDLDDRSEDICGRVGDGTLSDDIGVVADAVIGGANARAKTSSDVVTVTSTAEYNERLWQHLTTLEAYDMS</sequence>
<dbReference type="Gene3D" id="3.40.50.300">
    <property type="entry name" value="P-loop containing nucleotide triphosphate hydrolases"/>
    <property type="match status" value="1"/>
</dbReference>
<dbReference type="PROSITE" id="PS50297">
    <property type="entry name" value="ANK_REP_REGION"/>
    <property type="match status" value="9"/>
</dbReference>
<feature type="repeat" description="ANK" evidence="3">
    <location>
        <begin position="1001"/>
        <end position="1033"/>
    </location>
</feature>
<keyword evidence="2 3" id="KW-0040">ANK repeat</keyword>
<feature type="repeat" description="ANK" evidence="3">
    <location>
        <begin position="902"/>
        <end position="934"/>
    </location>
</feature>
<feature type="repeat" description="ANK" evidence="3">
    <location>
        <begin position="869"/>
        <end position="901"/>
    </location>
</feature>
<dbReference type="Gene3D" id="1.25.40.20">
    <property type="entry name" value="Ankyrin repeat-containing domain"/>
    <property type="match status" value="5"/>
</dbReference>
<dbReference type="InterPro" id="IPR056125">
    <property type="entry name" value="DUF7708"/>
</dbReference>
<dbReference type="PANTHER" id="PTHR24198:SF194">
    <property type="entry name" value="INVERSIN-A"/>
    <property type="match status" value="1"/>
</dbReference>
<feature type="repeat" description="ANK" evidence="3">
    <location>
        <begin position="1253"/>
        <end position="1281"/>
    </location>
</feature>
<evidence type="ECO:0000313" key="8">
    <source>
        <dbReference type="Proteomes" id="UP000078397"/>
    </source>
</evidence>
<evidence type="ECO:0000256" key="1">
    <source>
        <dbReference type="ARBA" id="ARBA00022737"/>
    </source>
</evidence>
<dbReference type="SMART" id="SM00248">
    <property type="entry name" value="ANK"/>
    <property type="match status" value="31"/>
</dbReference>
<dbReference type="STRING" id="1380566.A0A179FIM2"/>
<evidence type="ECO:0000259" key="4">
    <source>
        <dbReference type="Pfam" id="PF22939"/>
    </source>
</evidence>
<accession>A0A179FIM2</accession>
<dbReference type="Pfam" id="PF13637">
    <property type="entry name" value="Ank_4"/>
    <property type="match status" value="1"/>
</dbReference>
<dbReference type="Pfam" id="PF22939">
    <property type="entry name" value="WHD_GPIID"/>
    <property type="match status" value="1"/>
</dbReference>
<feature type="repeat" description="ANK" evidence="3">
    <location>
        <begin position="1034"/>
        <end position="1066"/>
    </location>
</feature>
<dbReference type="PANTHER" id="PTHR24198">
    <property type="entry name" value="ANKYRIN REPEAT AND PROTEIN KINASE DOMAIN-CONTAINING PROTEIN"/>
    <property type="match status" value="1"/>
</dbReference>
<dbReference type="Pfam" id="PF24809">
    <property type="entry name" value="DUF7708"/>
    <property type="match status" value="1"/>
</dbReference>
<proteinExistence type="predicted"/>
<feature type="domain" description="GPI inositol-deacylase winged helix" evidence="4">
    <location>
        <begin position="563"/>
        <end position="642"/>
    </location>
</feature>
<feature type="repeat" description="ANK" evidence="3">
    <location>
        <begin position="836"/>
        <end position="868"/>
    </location>
</feature>
<gene>
    <name evidence="7" type="ORF">VFPPC_06305</name>
</gene>
<feature type="repeat" description="ANK" evidence="3">
    <location>
        <begin position="1282"/>
        <end position="1314"/>
    </location>
</feature>
<feature type="domain" description="DUF7708" evidence="5">
    <location>
        <begin position="67"/>
        <end position="171"/>
    </location>
</feature>
<dbReference type="Pfam" id="PF12796">
    <property type="entry name" value="Ank_2"/>
    <property type="match status" value="7"/>
</dbReference>
<dbReference type="InterPro" id="IPR056884">
    <property type="entry name" value="NPHP3-like_N"/>
</dbReference>
<organism evidence="7 8">
    <name type="scientific">Pochonia chlamydosporia 170</name>
    <dbReference type="NCBI Taxonomy" id="1380566"/>
    <lineage>
        <taxon>Eukaryota</taxon>
        <taxon>Fungi</taxon>
        <taxon>Dikarya</taxon>
        <taxon>Ascomycota</taxon>
        <taxon>Pezizomycotina</taxon>
        <taxon>Sordariomycetes</taxon>
        <taxon>Hypocreomycetidae</taxon>
        <taxon>Hypocreales</taxon>
        <taxon>Clavicipitaceae</taxon>
        <taxon>Pochonia</taxon>
    </lineage>
</organism>
<evidence type="ECO:0000259" key="5">
    <source>
        <dbReference type="Pfam" id="PF24809"/>
    </source>
</evidence>
<feature type="repeat" description="ANK" evidence="3">
    <location>
        <begin position="1511"/>
        <end position="1543"/>
    </location>
</feature>
<dbReference type="InterPro" id="IPR027417">
    <property type="entry name" value="P-loop_NTPase"/>
</dbReference>
<name>A0A179FIM2_METCM</name>
<evidence type="ECO:0000256" key="3">
    <source>
        <dbReference type="PROSITE-ProRule" id="PRU00023"/>
    </source>
</evidence>
<dbReference type="SUPFAM" id="SSF48403">
    <property type="entry name" value="Ankyrin repeat"/>
    <property type="match status" value="3"/>
</dbReference>